<dbReference type="STRING" id="502025.Hoch_3238"/>
<keyword evidence="3" id="KW-1185">Reference proteome</keyword>
<sequence length="207" mass="21925">MWTGLLIALLLLTSAAIGGVAVVRRRQLGGGREPLALPGAGGGGRRLARTVAEVLPGDVLSYDGGDLLVEGVVLYDEGGHRWRGARTSDGSTTRWVMVGMERGGSLRARVLSEDASIELGGGLPPEAIEAEGVRFALERRGTATAELRGDTGMGRRDAGAGMVERCRWWLYDSPGRDGLVVEQWGDSYRVLRGPTVPAESIDLMPGS</sequence>
<organism evidence="2 3">
    <name type="scientific">Haliangium ochraceum (strain DSM 14365 / JCM 11303 / SMP-2)</name>
    <dbReference type="NCBI Taxonomy" id="502025"/>
    <lineage>
        <taxon>Bacteria</taxon>
        <taxon>Pseudomonadati</taxon>
        <taxon>Myxococcota</taxon>
        <taxon>Polyangia</taxon>
        <taxon>Haliangiales</taxon>
        <taxon>Kofleriaceae</taxon>
        <taxon>Haliangium</taxon>
    </lineage>
</organism>
<accession>D0LTP6</accession>
<dbReference type="EMBL" id="CP001804">
    <property type="protein sequence ID" value="ACY15740.1"/>
    <property type="molecule type" value="Genomic_DNA"/>
</dbReference>
<gene>
    <name evidence="2" type="ordered locus">Hoch_3238</name>
</gene>
<dbReference type="InterPro" id="IPR025235">
    <property type="entry name" value="DUF4178"/>
</dbReference>
<dbReference type="OrthoDB" id="3775810at2"/>
<protein>
    <recommendedName>
        <fullName evidence="1">DUF4178 domain-containing protein</fullName>
    </recommendedName>
</protein>
<evidence type="ECO:0000313" key="2">
    <source>
        <dbReference type="EMBL" id="ACY15740.1"/>
    </source>
</evidence>
<dbReference type="RefSeq" id="WP_012828340.1">
    <property type="nucleotide sequence ID" value="NC_013440.1"/>
</dbReference>
<name>D0LTP6_HALO1</name>
<reference evidence="2 3" key="1">
    <citation type="journal article" date="2010" name="Stand. Genomic Sci.">
        <title>Complete genome sequence of Haliangium ochraceum type strain (SMP-2).</title>
        <authorList>
            <consortium name="US DOE Joint Genome Institute (JGI-PGF)"/>
            <person name="Ivanova N."/>
            <person name="Daum C."/>
            <person name="Lang E."/>
            <person name="Abt B."/>
            <person name="Kopitz M."/>
            <person name="Saunders E."/>
            <person name="Lapidus A."/>
            <person name="Lucas S."/>
            <person name="Glavina Del Rio T."/>
            <person name="Nolan M."/>
            <person name="Tice H."/>
            <person name="Copeland A."/>
            <person name="Cheng J.F."/>
            <person name="Chen F."/>
            <person name="Bruce D."/>
            <person name="Goodwin L."/>
            <person name="Pitluck S."/>
            <person name="Mavromatis K."/>
            <person name="Pati A."/>
            <person name="Mikhailova N."/>
            <person name="Chen A."/>
            <person name="Palaniappan K."/>
            <person name="Land M."/>
            <person name="Hauser L."/>
            <person name="Chang Y.J."/>
            <person name="Jeffries C.D."/>
            <person name="Detter J.C."/>
            <person name="Brettin T."/>
            <person name="Rohde M."/>
            <person name="Goker M."/>
            <person name="Bristow J."/>
            <person name="Markowitz V."/>
            <person name="Eisen J.A."/>
            <person name="Hugenholtz P."/>
            <person name="Kyrpides N.C."/>
            <person name="Klenk H.P."/>
        </authorList>
    </citation>
    <scope>NUCLEOTIDE SEQUENCE [LARGE SCALE GENOMIC DNA]</scope>
    <source>
        <strain evidence="3">DSM 14365 / CIP 107738 / JCM 11303 / AJ 13395 / SMP-2</strain>
    </source>
</reference>
<dbReference type="Proteomes" id="UP000001880">
    <property type="component" value="Chromosome"/>
</dbReference>
<feature type="domain" description="DUF4178" evidence="1">
    <location>
        <begin position="56"/>
        <end position="197"/>
    </location>
</feature>
<dbReference type="Pfam" id="PF13785">
    <property type="entry name" value="DUF4178"/>
    <property type="match status" value="1"/>
</dbReference>
<evidence type="ECO:0000259" key="1">
    <source>
        <dbReference type="Pfam" id="PF13785"/>
    </source>
</evidence>
<dbReference type="KEGG" id="hoh:Hoch_3238"/>
<dbReference type="AlphaFoldDB" id="D0LTP6"/>
<proteinExistence type="predicted"/>
<dbReference type="HOGENOM" id="CLU_1324861_0_0_7"/>
<evidence type="ECO:0000313" key="3">
    <source>
        <dbReference type="Proteomes" id="UP000001880"/>
    </source>
</evidence>